<organism evidence="2 3">
    <name type="scientific">Lophium mytilinum</name>
    <dbReference type="NCBI Taxonomy" id="390894"/>
    <lineage>
        <taxon>Eukaryota</taxon>
        <taxon>Fungi</taxon>
        <taxon>Dikarya</taxon>
        <taxon>Ascomycota</taxon>
        <taxon>Pezizomycotina</taxon>
        <taxon>Dothideomycetes</taxon>
        <taxon>Pleosporomycetidae</taxon>
        <taxon>Mytilinidiales</taxon>
        <taxon>Mytilinidiaceae</taxon>
        <taxon>Lophium</taxon>
    </lineage>
</organism>
<evidence type="ECO:0000313" key="2">
    <source>
        <dbReference type="EMBL" id="KAF2493570.1"/>
    </source>
</evidence>
<proteinExistence type="predicted"/>
<sequence>MHLLFYKLPNINIRELENILLRGISPYNRVTTCLIDAPAGMPNLVEGYTFSYSNNMDNIINLVVLVLYLYLVEASINLYILIARRILKKKILSLSALLSSISVIKKTAARIIRVLKPFFNSLYRAIRINIIIT</sequence>
<dbReference type="Proteomes" id="UP000799750">
    <property type="component" value="Unassembled WGS sequence"/>
</dbReference>
<name>A0A6A6QNJ9_9PEZI</name>
<keyword evidence="1" id="KW-0472">Membrane</keyword>
<evidence type="ECO:0000256" key="1">
    <source>
        <dbReference type="SAM" id="Phobius"/>
    </source>
</evidence>
<keyword evidence="1" id="KW-0812">Transmembrane</keyword>
<accession>A0A6A6QNJ9</accession>
<evidence type="ECO:0000313" key="3">
    <source>
        <dbReference type="Proteomes" id="UP000799750"/>
    </source>
</evidence>
<keyword evidence="3" id="KW-1185">Reference proteome</keyword>
<feature type="transmembrane region" description="Helical" evidence="1">
    <location>
        <begin position="59"/>
        <end position="82"/>
    </location>
</feature>
<keyword evidence="1" id="KW-1133">Transmembrane helix</keyword>
<reference evidence="2" key="1">
    <citation type="journal article" date="2020" name="Stud. Mycol.">
        <title>101 Dothideomycetes genomes: a test case for predicting lifestyles and emergence of pathogens.</title>
        <authorList>
            <person name="Haridas S."/>
            <person name="Albert R."/>
            <person name="Binder M."/>
            <person name="Bloem J."/>
            <person name="Labutti K."/>
            <person name="Salamov A."/>
            <person name="Andreopoulos B."/>
            <person name="Baker S."/>
            <person name="Barry K."/>
            <person name="Bills G."/>
            <person name="Bluhm B."/>
            <person name="Cannon C."/>
            <person name="Castanera R."/>
            <person name="Culley D."/>
            <person name="Daum C."/>
            <person name="Ezra D."/>
            <person name="Gonzalez J."/>
            <person name="Henrissat B."/>
            <person name="Kuo A."/>
            <person name="Liang C."/>
            <person name="Lipzen A."/>
            <person name="Lutzoni F."/>
            <person name="Magnuson J."/>
            <person name="Mondo S."/>
            <person name="Nolan M."/>
            <person name="Ohm R."/>
            <person name="Pangilinan J."/>
            <person name="Park H.-J."/>
            <person name="Ramirez L."/>
            <person name="Alfaro M."/>
            <person name="Sun H."/>
            <person name="Tritt A."/>
            <person name="Yoshinaga Y."/>
            <person name="Zwiers L.-H."/>
            <person name="Turgeon B."/>
            <person name="Goodwin S."/>
            <person name="Spatafora J."/>
            <person name="Crous P."/>
            <person name="Grigoriev I."/>
        </authorList>
    </citation>
    <scope>NUCLEOTIDE SEQUENCE</scope>
    <source>
        <strain evidence="2">CBS 269.34</strain>
    </source>
</reference>
<gene>
    <name evidence="2" type="ORF">BU16DRAFT_541242</name>
</gene>
<dbReference type="AlphaFoldDB" id="A0A6A6QNJ9"/>
<dbReference type="EMBL" id="MU004192">
    <property type="protein sequence ID" value="KAF2493570.1"/>
    <property type="molecule type" value="Genomic_DNA"/>
</dbReference>
<protein>
    <submittedName>
        <fullName evidence="2">Uncharacterized protein</fullName>
    </submittedName>
</protein>